<comment type="caution">
    <text evidence="2">The sequence shown here is derived from an EMBL/GenBank/DDBJ whole genome shotgun (WGS) entry which is preliminary data.</text>
</comment>
<evidence type="ECO:0000313" key="3">
    <source>
        <dbReference type="Proteomes" id="UP000324748"/>
    </source>
</evidence>
<sequence>MAQTHPTTPDAVPTSPKLEPITLKFEPVSPTAKPMDHPLSAEQSEPPLQSIPVPTAEPAKHAVKKSPTKTSPSQDLRHSRRIVDQVHGQGSMSLKNLKEHAHIKGGRPK</sequence>
<name>A0A5B0QK06_PUCGR</name>
<keyword evidence="3" id="KW-1185">Reference proteome</keyword>
<dbReference type="EMBL" id="VSWC01000015">
    <property type="protein sequence ID" value="KAA1113498.1"/>
    <property type="molecule type" value="Genomic_DNA"/>
</dbReference>
<evidence type="ECO:0000256" key="1">
    <source>
        <dbReference type="SAM" id="MobiDB-lite"/>
    </source>
</evidence>
<protein>
    <submittedName>
        <fullName evidence="2">Uncharacterized protein</fullName>
    </submittedName>
</protein>
<dbReference type="Proteomes" id="UP000324748">
    <property type="component" value="Unassembled WGS sequence"/>
</dbReference>
<organism evidence="2 3">
    <name type="scientific">Puccinia graminis f. sp. tritici</name>
    <dbReference type="NCBI Taxonomy" id="56615"/>
    <lineage>
        <taxon>Eukaryota</taxon>
        <taxon>Fungi</taxon>
        <taxon>Dikarya</taxon>
        <taxon>Basidiomycota</taxon>
        <taxon>Pucciniomycotina</taxon>
        <taxon>Pucciniomycetes</taxon>
        <taxon>Pucciniales</taxon>
        <taxon>Pucciniaceae</taxon>
        <taxon>Puccinia</taxon>
    </lineage>
</organism>
<accession>A0A5B0QK06</accession>
<dbReference type="AlphaFoldDB" id="A0A5B0QK06"/>
<evidence type="ECO:0000313" key="2">
    <source>
        <dbReference type="EMBL" id="KAA1113498.1"/>
    </source>
</evidence>
<feature type="compositionally biased region" description="Basic and acidic residues" evidence="1">
    <location>
        <begin position="75"/>
        <end position="84"/>
    </location>
</feature>
<proteinExistence type="predicted"/>
<feature type="region of interest" description="Disordered" evidence="1">
    <location>
        <begin position="1"/>
        <end position="109"/>
    </location>
</feature>
<gene>
    <name evidence="2" type="ORF">PGT21_032683</name>
</gene>
<dbReference type="OrthoDB" id="10275073at2759"/>
<reference evidence="2 3" key="1">
    <citation type="submission" date="2019-05" db="EMBL/GenBank/DDBJ databases">
        <title>Emergence of the Ug99 lineage of the wheat stem rust pathogen through somatic hybridization.</title>
        <authorList>
            <person name="Li F."/>
            <person name="Upadhyaya N.M."/>
            <person name="Sperschneider J."/>
            <person name="Matny O."/>
            <person name="Nguyen-Phuc H."/>
            <person name="Mago R."/>
            <person name="Raley C."/>
            <person name="Miller M.E."/>
            <person name="Silverstein K.A.T."/>
            <person name="Henningsen E."/>
            <person name="Hirsch C.D."/>
            <person name="Visser B."/>
            <person name="Pretorius Z.A."/>
            <person name="Steffenson B.J."/>
            <person name="Schwessinger B."/>
            <person name="Dodds P.N."/>
            <person name="Figueroa M."/>
        </authorList>
    </citation>
    <scope>NUCLEOTIDE SEQUENCE [LARGE SCALE GENOMIC DNA]</scope>
    <source>
        <strain evidence="2">21-0</strain>
    </source>
</reference>